<proteinExistence type="predicted"/>
<gene>
    <name evidence="1" type="ORF">FWK35_00031215</name>
</gene>
<organism evidence="1 2">
    <name type="scientific">Aphis craccivora</name>
    <name type="common">Cowpea aphid</name>
    <dbReference type="NCBI Taxonomy" id="307492"/>
    <lineage>
        <taxon>Eukaryota</taxon>
        <taxon>Metazoa</taxon>
        <taxon>Ecdysozoa</taxon>
        <taxon>Arthropoda</taxon>
        <taxon>Hexapoda</taxon>
        <taxon>Insecta</taxon>
        <taxon>Pterygota</taxon>
        <taxon>Neoptera</taxon>
        <taxon>Paraneoptera</taxon>
        <taxon>Hemiptera</taxon>
        <taxon>Sternorrhyncha</taxon>
        <taxon>Aphidomorpha</taxon>
        <taxon>Aphidoidea</taxon>
        <taxon>Aphididae</taxon>
        <taxon>Aphidini</taxon>
        <taxon>Aphis</taxon>
        <taxon>Aphis</taxon>
    </lineage>
</organism>
<reference evidence="1 2" key="1">
    <citation type="submission" date="2019-08" db="EMBL/GenBank/DDBJ databases">
        <title>Whole genome of Aphis craccivora.</title>
        <authorList>
            <person name="Voronova N.V."/>
            <person name="Shulinski R.S."/>
            <person name="Bandarenka Y.V."/>
            <person name="Zhorov D.G."/>
            <person name="Warner D."/>
        </authorList>
    </citation>
    <scope>NUCLEOTIDE SEQUENCE [LARGE SCALE GENOMIC DNA]</scope>
    <source>
        <strain evidence="1">180601</strain>
        <tissue evidence="1">Whole Body</tissue>
    </source>
</reference>
<name>A0A6G0VZY0_APHCR</name>
<dbReference type="AlphaFoldDB" id="A0A6G0VZY0"/>
<evidence type="ECO:0000313" key="2">
    <source>
        <dbReference type="Proteomes" id="UP000478052"/>
    </source>
</evidence>
<dbReference type="Proteomes" id="UP000478052">
    <property type="component" value="Unassembled WGS sequence"/>
</dbReference>
<sequence length="344" mass="39058">IPISTPGYAGTNDMSKSIICEYVGDMKIYADIFDDLDPKSIPKVCDFVEFYSFSVNQSSGVWVKQELLDKVKALRKQIIMNFNRYEGYMGWTLILGPNGNENETKLLCDFAKNNSIKGFTIYNFIPSERLGEAINRNIGKYIIPYLKQMKEFCPPNFIIGLHVSVVPKILNNAIIYNFEELNDVVTFYLLDTYSLNTCNPKLYNGVTPITKSNPGENYLYGLEEVVSNLKKTKISFKKLVFRIPVGPRNSTDGSNPPQKMVCKGNFDNSSMCVQTSRNYYDKGEYFHDIQAGIQVSGLDFDDYGNTCQCRSAFNGLYNIYAGYTNSTVIPCKKFDVQSTVYRIK</sequence>
<comment type="caution">
    <text evidence="1">The sequence shown here is derived from an EMBL/GenBank/DDBJ whole genome shotgun (WGS) entry which is preliminary data.</text>
</comment>
<protein>
    <submittedName>
        <fullName evidence="1">Uncharacterized protein</fullName>
    </submittedName>
</protein>
<dbReference type="OrthoDB" id="6586476at2759"/>
<dbReference type="SUPFAM" id="SSF51445">
    <property type="entry name" value="(Trans)glycosidases"/>
    <property type="match status" value="1"/>
</dbReference>
<keyword evidence="2" id="KW-1185">Reference proteome</keyword>
<dbReference type="InterPro" id="IPR017853">
    <property type="entry name" value="GH"/>
</dbReference>
<dbReference type="EMBL" id="VUJU01010015">
    <property type="protein sequence ID" value="KAF0716308.1"/>
    <property type="molecule type" value="Genomic_DNA"/>
</dbReference>
<accession>A0A6G0VZY0</accession>
<feature type="non-terminal residue" evidence="1">
    <location>
        <position position="1"/>
    </location>
</feature>
<evidence type="ECO:0000313" key="1">
    <source>
        <dbReference type="EMBL" id="KAF0716308.1"/>
    </source>
</evidence>